<proteinExistence type="predicted"/>
<evidence type="ECO:0000313" key="1">
    <source>
        <dbReference type="Proteomes" id="UP000025227"/>
    </source>
</evidence>
<reference evidence="2" key="1">
    <citation type="submission" date="2020-12" db="UniProtKB">
        <authorList>
            <consortium name="WormBaseParasite"/>
        </authorList>
    </citation>
    <scope>IDENTIFICATION</scope>
    <source>
        <strain evidence="2">MHco3</strain>
    </source>
</reference>
<organism evidence="1 2">
    <name type="scientific">Haemonchus contortus</name>
    <name type="common">Barber pole worm</name>
    <dbReference type="NCBI Taxonomy" id="6289"/>
    <lineage>
        <taxon>Eukaryota</taxon>
        <taxon>Metazoa</taxon>
        <taxon>Ecdysozoa</taxon>
        <taxon>Nematoda</taxon>
        <taxon>Chromadorea</taxon>
        <taxon>Rhabditida</taxon>
        <taxon>Rhabditina</taxon>
        <taxon>Rhabditomorpha</taxon>
        <taxon>Strongyloidea</taxon>
        <taxon>Trichostrongylidae</taxon>
        <taxon>Haemonchus</taxon>
    </lineage>
</organism>
<dbReference type="AlphaFoldDB" id="A0A7I5E8X1"/>
<sequence>MDQAGNIWMNGPQQPEDLGAALPKEIEYHGSTTSCQVISMSSIDTSKLYLTKSIAAWENVKAEIQQKLHDLEFQSQKDFDLDQIMKQFDNIIASKEEFEDSPRLERAALSAPRVISAVRRVLHRYHDDRVVHLGVVSANPNAIGLLVIRCKRR</sequence>
<accession>A0A7I5E8X1</accession>
<dbReference type="Proteomes" id="UP000025227">
    <property type="component" value="Unplaced"/>
</dbReference>
<evidence type="ECO:0000313" key="2">
    <source>
        <dbReference type="WBParaSite" id="HCON_00075370-00001"/>
    </source>
</evidence>
<keyword evidence="1" id="KW-1185">Reference proteome</keyword>
<name>A0A7I5E8X1_HAECO</name>
<protein>
    <submittedName>
        <fullName evidence="2">Retrotrans_gag domain-containing protein</fullName>
    </submittedName>
</protein>
<dbReference type="WBParaSite" id="HCON_00075370-00001">
    <property type="protein sequence ID" value="HCON_00075370-00001"/>
    <property type="gene ID" value="HCON_00075370"/>
</dbReference>